<feature type="transmembrane region" description="Helical" evidence="6">
    <location>
        <begin position="6"/>
        <end position="31"/>
    </location>
</feature>
<feature type="region of interest" description="Disordered" evidence="5">
    <location>
        <begin position="172"/>
        <end position="200"/>
    </location>
</feature>
<organism evidence="7 8">
    <name type="scientific">Calycina marina</name>
    <dbReference type="NCBI Taxonomy" id="1763456"/>
    <lineage>
        <taxon>Eukaryota</taxon>
        <taxon>Fungi</taxon>
        <taxon>Dikarya</taxon>
        <taxon>Ascomycota</taxon>
        <taxon>Pezizomycotina</taxon>
        <taxon>Leotiomycetes</taxon>
        <taxon>Helotiales</taxon>
        <taxon>Pezizellaceae</taxon>
        <taxon>Calycina</taxon>
    </lineage>
</organism>
<dbReference type="GO" id="GO:0055085">
    <property type="term" value="P:transmembrane transport"/>
    <property type="evidence" value="ECO:0007669"/>
    <property type="project" value="InterPro"/>
</dbReference>
<dbReference type="PANTHER" id="PTHR31794:SF4">
    <property type="entry name" value="AUXIN EFFLUX TRANSPORTER FAMILY PROTEIN (EUROFUNG)"/>
    <property type="match status" value="1"/>
</dbReference>
<keyword evidence="8" id="KW-1185">Reference proteome</keyword>
<dbReference type="GO" id="GO:0016020">
    <property type="term" value="C:membrane"/>
    <property type="evidence" value="ECO:0007669"/>
    <property type="project" value="UniProtKB-SubCell"/>
</dbReference>
<gene>
    <name evidence="7" type="ORF">BJ878DRAFT_315496</name>
</gene>
<evidence type="ECO:0000313" key="8">
    <source>
        <dbReference type="Proteomes" id="UP000887226"/>
    </source>
</evidence>
<dbReference type="Pfam" id="PF03547">
    <property type="entry name" value="Mem_trans"/>
    <property type="match status" value="1"/>
</dbReference>
<dbReference type="GO" id="GO:0005783">
    <property type="term" value="C:endoplasmic reticulum"/>
    <property type="evidence" value="ECO:0007669"/>
    <property type="project" value="TreeGrafter"/>
</dbReference>
<comment type="caution">
    <text evidence="7">The sequence shown here is derived from an EMBL/GenBank/DDBJ whole genome shotgun (WGS) entry which is preliminary data.</text>
</comment>
<feature type="transmembrane region" description="Helical" evidence="6">
    <location>
        <begin position="420"/>
        <end position="442"/>
    </location>
</feature>
<keyword evidence="4 6" id="KW-0472">Membrane</keyword>
<feature type="transmembrane region" description="Helical" evidence="6">
    <location>
        <begin position="353"/>
        <end position="375"/>
    </location>
</feature>
<evidence type="ECO:0000256" key="5">
    <source>
        <dbReference type="SAM" id="MobiDB-lite"/>
    </source>
</evidence>
<evidence type="ECO:0000256" key="3">
    <source>
        <dbReference type="ARBA" id="ARBA00022989"/>
    </source>
</evidence>
<dbReference type="OrthoDB" id="191139at2759"/>
<protein>
    <submittedName>
        <fullName evidence="7">Auxin efflux carrier</fullName>
    </submittedName>
</protein>
<dbReference type="EMBL" id="MU254560">
    <property type="protein sequence ID" value="KAG9240162.1"/>
    <property type="molecule type" value="Genomic_DNA"/>
</dbReference>
<feature type="transmembrane region" description="Helical" evidence="6">
    <location>
        <begin position="73"/>
        <end position="98"/>
    </location>
</feature>
<feature type="transmembrane region" description="Helical" evidence="6">
    <location>
        <begin position="315"/>
        <end position="333"/>
    </location>
</feature>
<evidence type="ECO:0000256" key="4">
    <source>
        <dbReference type="ARBA" id="ARBA00023136"/>
    </source>
</evidence>
<keyword evidence="3 6" id="KW-1133">Transmembrane helix</keyword>
<keyword evidence="2 6" id="KW-0812">Transmembrane</keyword>
<sequence>MGQTGLLNSFLAAIQASLSVLLVIFYGGLAAHLKLLDGPSSTAISKICVKMFLPALLLTKIGAELHAGSAELYVVVLVWALACHIVSFLIGAAAHYLLGMPDWITAAIMFNNTTSYPLLLVQSLDETGILSDLVVTGESTPDAIERAKSYFLVFATISSCLTFAIGPRLIDSEHAPEPSDDKSVSEAEDDTTNAEEVDSQAIENERTHLLANEDGHLSVSRRGSAFFPSKHRHIQTEPITHNRRPSVVAKRRWDTLSDRSKWWLLFLYDFLNAPLMGAVLGTIIGLVSPLKRAFFNNTFDGGILSAWLTPSLKSIGDLFVPLPVVVAGVSLYLSMQQSRKEAAKDGTPWPTTIFILVVRFVLWPLISIGIVYLLAKNTTILGQDPMLWFTMMLMPTGPSAIKLITMVQVGEGSDKEQQKIAQLLTISYVISPVLAFTVVGALRASHAAI</sequence>
<evidence type="ECO:0000256" key="2">
    <source>
        <dbReference type="ARBA" id="ARBA00022692"/>
    </source>
</evidence>
<comment type="subcellular location">
    <subcellularLocation>
        <location evidence="1">Membrane</location>
        <topology evidence="1">Multi-pass membrane protein</topology>
    </subcellularLocation>
</comment>
<dbReference type="InterPro" id="IPR004776">
    <property type="entry name" value="Mem_transp_PIN-like"/>
</dbReference>
<name>A0A9P8CB34_9HELO</name>
<evidence type="ECO:0000256" key="1">
    <source>
        <dbReference type="ARBA" id="ARBA00004141"/>
    </source>
</evidence>
<dbReference type="AlphaFoldDB" id="A0A9P8CB34"/>
<feature type="compositionally biased region" description="Basic and acidic residues" evidence="5">
    <location>
        <begin position="172"/>
        <end position="185"/>
    </location>
</feature>
<evidence type="ECO:0000313" key="7">
    <source>
        <dbReference type="EMBL" id="KAG9240162.1"/>
    </source>
</evidence>
<proteinExistence type="predicted"/>
<dbReference type="Proteomes" id="UP000887226">
    <property type="component" value="Unassembled WGS sequence"/>
</dbReference>
<feature type="transmembrane region" description="Helical" evidence="6">
    <location>
        <begin position="387"/>
        <end position="408"/>
    </location>
</feature>
<reference evidence="7" key="1">
    <citation type="journal article" date="2021" name="IMA Fungus">
        <title>Genomic characterization of three marine fungi, including Emericellopsis atlantica sp. nov. with signatures of a generalist lifestyle and marine biomass degradation.</title>
        <authorList>
            <person name="Hagestad O.C."/>
            <person name="Hou L."/>
            <person name="Andersen J.H."/>
            <person name="Hansen E.H."/>
            <person name="Altermark B."/>
            <person name="Li C."/>
            <person name="Kuhnert E."/>
            <person name="Cox R.J."/>
            <person name="Crous P.W."/>
            <person name="Spatafora J.W."/>
            <person name="Lail K."/>
            <person name="Amirebrahimi M."/>
            <person name="Lipzen A."/>
            <person name="Pangilinan J."/>
            <person name="Andreopoulos W."/>
            <person name="Hayes R.D."/>
            <person name="Ng V."/>
            <person name="Grigoriev I.V."/>
            <person name="Jackson S.A."/>
            <person name="Sutton T.D.S."/>
            <person name="Dobson A.D.W."/>
            <person name="Rama T."/>
        </authorList>
    </citation>
    <scope>NUCLEOTIDE SEQUENCE</scope>
    <source>
        <strain evidence="7">TRa3180A</strain>
    </source>
</reference>
<feature type="compositionally biased region" description="Acidic residues" evidence="5">
    <location>
        <begin position="186"/>
        <end position="198"/>
    </location>
</feature>
<accession>A0A9P8CB34</accession>
<dbReference type="PANTHER" id="PTHR31794">
    <property type="entry name" value="AUXIN EFFLUX TRANSPORTER FAMILY PROTEIN (EUROFUNG)"/>
    <property type="match status" value="1"/>
</dbReference>
<evidence type="ECO:0000256" key="6">
    <source>
        <dbReference type="SAM" id="Phobius"/>
    </source>
</evidence>
<feature type="transmembrane region" description="Helical" evidence="6">
    <location>
        <begin position="262"/>
        <end position="287"/>
    </location>
</feature>